<dbReference type="Gene3D" id="3.30.497.10">
    <property type="entry name" value="Antithrombin, subunit I, domain 2"/>
    <property type="match status" value="1"/>
</dbReference>
<dbReference type="InterPro" id="IPR023796">
    <property type="entry name" value="Serpin_dom"/>
</dbReference>
<dbReference type="RefSeq" id="XP_054840897.1">
    <property type="nucleotide sequence ID" value="XM_054984922.1"/>
</dbReference>
<dbReference type="FunFam" id="2.30.39.10:FF:000001">
    <property type="entry name" value="Serpin family B member 2"/>
    <property type="match status" value="1"/>
</dbReference>
<dbReference type="SUPFAM" id="SSF56574">
    <property type="entry name" value="Serpins"/>
    <property type="match status" value="1"/>
</dbReference>
<keyword evidence="3" id="KW-0963">Cytoplasm</keyword>
<evidence type="ECO:0000259" key="8">
    <source>
        <dbReference type="SMART" id="SM00093"/>
    </source>
</evidence>
<dbReference type="InterPro" id="IPR042178">
    <property type="entry name" value="Serpin_sf_1"/>
</dbReference>
<keyword evidence="9" id="KW-1185">Reference proteome</keyword>
<accession>A0AA97JPK5</accession>
<evidence type="ECO:0000256" key="7">
    <source>
        <dbReference type="ARBA" id="ARBA00079300"/>
    </source>
</evidence>
<dbReference type="Gene3D" id="2.30.39.10">
    <property type="entry name" value="Alpha-1-antitrypsin, domain 1"/>
    <property type="match status" value="1"/>
</dbReference>
<dbReference type="GeneID" id="129333342"/>
<dbReference type="PANTHER" id="PTHR11461">
    <property type="entry name" value="SERINE PROTEASE INHIBITOR, SERPIN"/>
    <property type="match status" value="1"/>
</dbReference>
<dbReference type="FunFam" id="3.30.497.10:FF:000015">
    <property type="entry name" value="Serpin family B member 7"/>
    <property type="match status" value="1"/>
</dbReference>
<evidence type="ECO:0000256" key="1">
    <source>
        <dbReference type="ARBA" id="ARBA00004496"/>
    </source>
</evidence>
<evidence type="ECO:0000256" key="4">
    <source>
        <dbReference type="ARBA" id="ARBA00022553"/>
    </source>
</evidence>
<comment type="subcellular location">
    <subcellularLocation>
        <location evidence="1">Cytoplasm</location>
    </subcellularLocation>
</comment>
<evidence type="ECO:0000313" key="9">
    <source>
        <dbReference type="Proteomes" id="UP001190640"/>
    </source>
</evidence>
<dbReference type="KEGG" id="emc:129333342"/>
<dbReference type="InterPro" id="IPR036186">
    <property type="entry name" value="Serpin_sf"/>
</dbReference>
<dbReference type="GO" id="GO:0005615">
    <property type="term" value="C:extracellular space"/>
    <property type="evidence" value="ECO:0007669"/>
    <property type="project" value="InterPro"/>
</dbReference>
<dbReference type="InterPro" id="IPR000215">
    <property type="entry name" value="Serpin_fam"/>
</dbReference>
<name>A0AA97JPK5_EUBMA</name>
<evidence type="ECO:0000256" key="5">
    <source>
        <dbReference type="ARBA" id="ARBA00057920"/>
    </source>
</evidence>
<proteinExistence type="inferred from homology"/>
<reference evidence="10" key="1">
    <citation type="submission" date="2025-08" db="UniProtKB">
        <authorList>
            <consortium name="RefSeq"/>
        </authorList>
    </citation>
    <scope>IDENTIFICATION</scope>
    <source>
        <tissue evidence="10">Blood</tissue>
    </source>
</reference>
<evidence type="ECO:0000256" key="3">
    <source>
        <dbReference type="ARBA" id="ARBA00022490"/>
    </source>
</evidence>
<dbReference type="CDD" id="cd19956">
    <property type="entry name" value="serpinB"/>
    <property type="match status" value="1"/>
</dbReference>
<dbReference type="GO" id="GO:0005737">
    <property type="term" value="C:cytoplasm"/>
    <property type="evidence" value="ECO:0007669"/>
    <property type="project" value="UniProtKB-SubCell"/>
</dbReference>
<protein>
    <recommendedName>
        <fullName evidence="6">Serpin B7</fullName>
    </recommendedName>
    <alternativeName>
        <fullName evidence="7">Megsin</fullName>
    </alternativeName>
</protein>
<dbReference type="AlphaFoldDB" id="A0AA97JPK5"/>
<sequence length="394" mass="43968">MGTLVEANTEFAVDLCKILIKENPNKNVFYSPLSISAASGMVLLGAKGDTAKQMEKTLHFDKITGSGSSASSPAAGAQCDKPGGPHPQFKELLAAINQHTKNYALSIANRLYGEQRYEFHQKYLHCTKEMYGADLERVDFQHALEATRKKINSWVESQTNGKIKDLLASGSIDVSVVLVLVNAIYFKGKWKREFKKTDTKEKPFWISQNQSKNVQMMFMEHEFNWAEIKNPNIKVLELPYDNHDLSMIILLPGDKGTVDQVAKDLTYAKLQQWTCSSNMKKQEIKVFLPKFKLEEKYILKEILAGLGMVDVFSPGKANLTGMANGPLVVSKVIHQAYVEVNEEGTEAAGATGVTVVPVSANILPEFKADHPFMFFIRHNKTQSVLFFGKVVSPE</sequence>
<dbReference type="GO" id="GO:0004867">
    <property type="term" value="F:serine-type endopeptidase inhibitor activity"/>
    <property type="evidence" value="ECO:0007669"/>
    <property type="project" value="InterPro"/>
</dbReference>
<gene>
    <name evidence="10" type="primary">LOC129333342</name>
</gene>
<comment type="similarity">
    <text evidence="2">Belongs to the serpin family. Ov-serpin subfamily.</text>
</comment>
<evidence type="ECO:0000313" key="10">
    <source>
        <dbReference type="RefSeq" id="XP_054840897.1"/>
    </source>
</evidence>
<dbReference type="Proteomes" id="UP001190640">
    <property type="component" value="Chromosome 7"/>
</dbReference>
<comment type="function">
    <text evidence="5">Might function as an inhibitor of Lys-specific proteases. Might influence the maturation of megakaryocytes via its action as a serpin.</text>
</comment>
<evidence type="ECO:0000256" key="6">
    <source>
        <dbReference type="ARBA" id="ARBA00071176"/>
    </source>
</evidence>
<dbReference type="SMART" id="SM00093">
    <property type="entry name" value="SERPIN"/>
    <property type="match status" value="1"/>
</dbReference>
<evidence type="ECO:0000256" key="2">
    <source>
        <dbReference type="ARBA" id="ARBA00006426"/>
    </source>
</evidence>
<dbReference type="PANTHER" id="PTHR11461:SF199">
    <property type="entry name" value="SERPIN B11"/>
    <property type="match status" value="1"/>
</dbReference>
<dbReference type="PROSITE" id="PS00284">
    <property type="entry name" value="SERPIN"/>
    <property type="match status" value="1"/>
</dbReference>
<keyword evidence="4" id="KW-0597">Phosphoprotein</keyword>
<dbReference type="InterPro" id="IPR042185">
    <property type="entry name" value="Serpin_sf_2"/>
</dbReference>
<organism evidence="9 10">
    <name type="scientific">Eublepharis macularius</name>
    <name type="common">Leopard gecko</name>
    <name type="synonym">Cyrtodactylus macularius</name>
    <dbReference type="NCBI Taxonomy" id="481883"/>
    <lineage>
        <taxon>Eukaryota</taxon>
        <taxon>Metazoa</taxon>
        <taxon>Chordata</taxon>
        <taxon>Craniata</taxon>
        <taxon>Vertebrata</taxon>
        <taxon>Euteleostomi</taxon>
        <taxon>Lepidosauria</taxon>
        <taxon>Squamata</taxon>
        <taxon>Bifurcata</taxon>
        <taxon>Gekkota</taxon>
        <taxon>Eublepharidae</taxon>
        <taxon>Eublepharinae</taxon>
        <taxon>Eublepharis</taxon>
    </lineage>
</organism>
<feature type="domain" description="Serpin" evidence="8">
    <location>
        <begin position="13"/>
        <end position="393"/>
    </location>
</feature>
<dbReference type="InterPro" id="IPR023795">
    <property type="entry name" value="Serpin_CS"/>
</dbReference>
<dbReference type="Pfam" id="PF00079">
    <property type="entry name" value="Serpin"/>
    <property type="match status" value="1"/>
</dbReference>